<gene>
    <name evidence="1" type="ORF">GCM10009681_36310</name>
</gene>
<dbReference type="EMBL" id="BAAALS010000017">
    <property type="protein sequence ID" value="GAA1761904.1"/>
    <property type="molecule type" value="Genomic_DNA"/>
</dbReference>
<keyword evidence="2" id="KW-1185">Reference proteome</keyword>
<organism evidence="1 2">
    <name type="scientific">Luedemannella helvata</name>
    <dbReference type="NCBI Taxonomy" id="349315"/>
    <lineage>
        <taxon>Bacteria</taxon>
        <taxon>Bacillati</taxon>
        <taxon>Actinomycetota</taxon>
        <taxon>Actinomycetes</taxon>
        <taxon>Micromonosporales</taxon>
        <taxon>Micromonosporaceae</taxon>
        <taxon>Luedemannella</taxon>
    </lineage>
</organism>
<sequence>MDPTRALNEPHPDRLAPGHPYHEKILEAHRAALDAGQAGYLDPESGLFVLTAGFLAARGRCCERGCRHCPYVT</sequence>
<accession>A0ABP4WW17</accession>
<reference evidence="2" key="1">
    <citation type="journal article" date="2019" name="Int. J. Syst. Evol. Microbiol.">
        <title>The Global Catalogue of Microorganisms (GCM) 10K type strain sequencing project: providing services to taxonomists for standard genome sequencing and annotation.</title>
        <authorList>
            <consortium name="The Broad Institute Genomics Platform"/>
            <consortium name="The Broad Institute Genome Sequencing Center for Infectious Disease"/>
            <person name="Wu L."/>
            <person name="Ma J."/>
        </authorList>
    </citation>
    <scope>NUCLEOTIDE SEQUENCE [LARGE SCALE GENOMIC DNA]</scope>
    <source>
        <strain evidence="2">JCM 13249</strain>
    </source>
</reference>
<name>A0ABP4WW17_9ACTN</name>
<dbReference type="Pfam" id="PF17653">
    <property type="entry name" value="DUF5522"/>
    <property type="match status" value="1"/>
</dbReference>
<evidence type="ECO:0000313" key="2">
    <source>
        <dbReference type="Proteomes" id="UP001500655"/>
    </source>
</evidence>
<dbReference type="RefSeq" id="WP_344083101.1">
    <property type="nucleotide sequence ID" value="NZ_BAAALS010000017.1"/>
</dbReference>
<evidence type="ECO:0000313" key="1">
    <source>
        <dbReference type="EMBL" id="GAA1761904.1"/>
    </source>
</evidence>
<dbReference type="Proteomes" id="UP001500655">
    <property type="component" value="Unassembled WGS sequence"/>
</dbReference>
<proteinExistence type="predicted"/>
<protein>
    <submittedName>
        <fullName evidence="1">Uncharacterized protein</fullName>
    </submittedName>
</protein>
<dbReference type="InterPro" id="IPR040807">
    <property type="entry name" value="DUF5522"/>
</dbReference>
<comment type="caution">
    <text evidence="1">The sequence shown here is derived from an EMBL/GenBank/DDBJ whole genome shotgun (WGS) entry which is preliminary data.</text>
</comment>